<keyword evidence="1 7" id="KW-0347">Helicase</keyword>
<comment type="similarity">
    <text evidence="1">Belongs to the helicase family.</text>
</comment>
<accession>A0A9P1GR16</accession>
<dbReference type="SUPFAM" id="SSF52540">
    <property type="entry name" value="P-loop containing nucleoside triphosphate hydrolases"/>
    <property type="match status" value="2"/>
</dbReference>
<dbReference type="InterPro" id="IPR051055">
    <property type="entry name" value="PIF1_helicase"/>
</dbReference>
<name>A0A9P1GR16_9DINO</name>
<dbReference type="GO" id="GO:0016787">
    <property type="term" value="F:hydrolase activity"/>
    <property type="evidence" value="ECO:0007669"/>
    <property type="project" value="UniProtKB-KW"/>
</dbReference>
<keyword evidence="1" id="KW-0067">ATP-binding</keyword>
<feature type="compositionally biased region" description="Polar residues" evidence="2">
    <location>
        <begin position="582"/>
        <end position="596"/>
    </location>
</feature>
<keyword evidence="1" id="KW-0234">DNA repair</keyword>
<dbReference type="Pfam" id="PF14214">
    <property type="entry name" value="Helitron_like_N"/>
    <property type="match status" value="1"/>
</dbReference>
<dbReference type="Proteomes" id="UP001152797">
    <property type="component" value="Unassembled WGS sequence"/>
</dbReference>
<sequence>MQQEPTVACGLPCGPKMHAAFHAGGKCMRPSVRADNARGAEWCLLNPTGRPYEAFVAAEGHWFDPPWAEFDRVKLSPVQRPAYAHHLRVELRAHWAGTVGAWLIAVGTSTSGISNDIRTAARRKLQSCICNRTAAGHKVRRRFCGGGPPPGIRDLVAGICLSVLQDEEEVRTVFDQSWIESWHGWEDMEADGSDSVAMNVAERLLRIAGANVPTKMTTNADRLRELAQQDLHLKIASSHGENNCLIDSLLLGLMMIGVSPRQYTVEERKELCARCRTDLHRRHKVPLRVYLDGHRDTPRILEFFLRKEWAIDISVRVFFYDCLPASELGEAGQELSHVDFTWGDRCIYERHVLHVYNHIAPTGQGYHFDALLQTPQQENAQSATGNRLPACSQEPTWRTLSAAKQEAFRARLLSWSYTVKTLDATLQEDWVETWSGWEKLTTADEKECEKLAAEFCRVARNHARKEVPEAADASRHATTLSATQVKALLQSFLQARAAYLQVTLADAEDVLACGHNREALALKLHTLLQAGVTYADSGMHAARRLVGQWHAYYTSCTQGNGRRLGETPSAENAANVNTQAMSAGQHDGSNAGSRQETGAPGGEARKRPLAEATGTPPKRLRGKQPPPKQDRTCANALEPSDTALEGDEYILREWRASHGNPDPRAKQDMALEALGKHFRQKPTLPEWMVADMQGAAFDLAEYTCAFHGCPFASEQIHDFERHLREQHSCVLEPVAAQSPARANLLEAYRAGLTWACQQNAPTARIAIDRRCLRKYREAQRGDKVGAAICFFCARRFPYTNAMSHGDQIQWKQIAGKTHLCGLSLAETQSLLGFQTYWSTYVSQQSERVQERIRTELRDWCADVTIDEQTVSIICCPEDKLCERRCPAGRICSSCRAPVCLHCWERLRTKQVSSLTLANDMLVFYTPRLIYREEVTFMELVCASPCFTAMACFSLEKKLLGERAMDQDAFMNRNRLVARGNATTFPLAWEDLLQNLQAASTEEAAGQLRVPKVGAELAAVVNVIIKVVLQLIADAKERDHPAYRRVCMREALQRAEALPEDGVPAEIVAWLPHDSDLDDVQRQKAATPTRAMLTQEELHAEFAYMCKPNAVVGERTTCGAGDINAAHVAALRAAADQHQASSSETKTAAIYTGNRLLDQFEPWYFAFAFAFLFPYGSGLPDPPSWSDKPRYRRPPDAERVEFQAWMRCMARRCESQINRDWTFGFTAWNLFFRSALNLSRTLSPYNAPIFDETQQRFRPLQGEEIEAGAQQLLHALSGVYADVRGNPRPVNGDISKLAYVRHLRPAARKLLKNMRHTARGLPGTQEARRQMRFEIEAMRIRYGVPLFITVSPDEAHQWLFIRMSRTRCSDPVRAASVWQEWTSGDRGFPPLDDGISFPIHLETFRRALPAWQQRRTLLARDPLASVDGFHTLLRLLCQHIFGISMCDQCPDCDKTEHPCGDSFGSSATLSGGAFGRVDAIYVTIEAQKPTGSLHGHMQCFVQCLHQHTPLTEIFQLPQWRLEALREEYCKYQAHVAHAEYSGQEEAGIREGIAAAESTWPEHTQDAVMAALPAYQTRRAQTAKDLAEAEIWRQEYLECDVVALQYLKQHHYHPISAETGERVPLRGCQKKENMGVCKAEFPRDDWLCNVAKVLCPCQLQHHGFTQTGRKNRLGALHGPYGHPYLNPCHPALLASMRGGNNDVQVPYRLPYACPTCGLSLSTQEKQMIALAAQRAQDAQTGYCSDYCSKNQPMGFHEIKEFQKGHIALHATLKQADVDQIGKRHANRFLSDAYCKGLARGQVECCNLRANHVDGSIVAAERLSTCGFTMFPGHVYLQLLEGLDGKTAGPNTAYVRTRKAPGSGAQHLREAVTGQAYSHRPSDSECWWLSPYEFTMHWELVPARIPHSRAEWEAATPEAWDVALTPAGAQKLVAGPLHAAAKLKPSTDYRLKVFPSGDRVYFAATAATATLRHNWYLQRRARPRCPHFANAPVPQRWADKADGNARLTCVYFRAWTLDMTRATVHVPHLSHLLGANDSWEDALREWLLRLPCAETKRHVGNFLSVYRVRPSAEADANSDDDGVDELLALRPADVTAALRTLCPAQKAASNKAANDDRAHRVESAMNTADVLWGARPHGDRTLATDTLYAVLDPKAAHQAARKRTDGAGTCMPSAPLPSSVAVWSGAAVANVQQWVARLPQGPCNEEQRHFCKLVATRVETELAASTCDARSGNVDAETFRWVLHGGPGTGKSHTLKYLRHELFENVLGWKHEVDFQIVSFQAVMAELLDGDTIHHALGLDWSGDRTQSLIRAMECAGRSLQWRWLILDEFSMVSAELLAQLELRCRELLRDLSMAKYDRDGKIRPFGGLNVILAGDLYQLPPPKGTFLGDIPWDLLAGRKSTRQAPGHQGQTLLWGSPTAGMQGVTELVRCERTQDAWLAELQGQLRHGQLSDDNHKFLHGKPTTVPGSWIAGHATCQRPACAALITQGLSPEAIQLAECDTCATDRRSRILVAQGDADSRFQNEFSDAVAIFGTNDIKYHVNKVRALQWANARGHLPYLFVARDLASAAVLQEKPNLTAEKLQWLQRHDKECGGLYGVLPLCVGMPVRATDHLDRKRGILKGTKGYVVGWSAIADATPAPEGMVCNNLPAVVYVKFDTATSWQISGVPDANVYPVVTCRRVWYLDRQRRSPKLRVSRTQFPLAPQFAITAHVAQGQTIKEGVTTDLCIGPRGNPFTVYVAITRVQGREKLLIFRPFDAAPFQKGIGLGRDLLLRHLRREPINWQDLLAKYCEERACSTCAERKPSTAFTAGQWKRDDKDRVCRECTKHYADAGTPWQCNVCKLWHVETNFPEKHRQRQCSFFRVCLTCEMKKPCFKCGVAKPEAEFGPAAWKARNADRRCCRECTTKQRGCWQCSQCSERKPRAEFTAWQQSRKHAQNGTQVCNACTAFAFVCRLAHRTNQRLARLRQRESRQRHEAILADVCKEIQKIHEARQTSMGTDETRTGVAHSSTQQLAAEPDTATPRVYTYLCPHCAKSVQSTVATGQVYHRRGDGCGKKFCVANGLLAGRTLAHTCPTCGTVVHSTKASGQIQITHRTPNGKQCRTDRWPVQN</sequence>
<dbReference type="InterPro" id="IPR025476">
    <property type="entry name" value="Helitron_helicase-like"/>
</dbReference>
<dbReference type="GO" id="GO:0005524">
    <property type="term" value="F:ATP binding"/>
    <property type="evidence" value="ECO:0007669"/>
    <property type="project" value="UniProtKB-KW"/>
</dbReference>
<keyword evidence="8" id="KW-1185">Reference proteome</keyword>
<gene>
    <name evidence="5" type="ORF">C1SCF055_LOCUS44117</name>
</gene>
<dbReference type="GO" id="GO:0000723">
    <property type="term" value="P:telomere maintenance"/>
    <property type="evidence" value="ECO:0007669"/>
    <property type="project" value="InterPro"/>
</dbReference>
<dbReference type="OrthoDB" id="439586at2759"/>
<feature type="domain" description="DNA helicase Pif1-like DEAD-box helicase" evidence="3">
    <location>
        <begin position="2240"/>
        <end position="2379"/>
    </location>
</feature>
<dbReference type="PANTHER" id="PTHR47642">
    <property type="entry name" value="ATP-DEPENDENT DNA HELICASE"/>
    <property type="match status" value="1"/>
</dbReference>
<dbReference type="GO" id="GO:0043139">
    <property type="term" value="F:5'-3' DNA helicase activity"/>
    <property type="evidence" value="ECO:0007669"/>
    <property type="project" value="UniProtKB-EC"/>
</dbReference>
<dbReference type="EMBL" id="CAMXCT020006761">
    <property type="protein sequence ID" value="CAL1172999.1"/>
    <property type="molecule type" value="Genomic_DNA"/>
</dbReference>
<comment type="cofactor">
    <cofactor evidence="1">
        <name>Mg(2+)</name>
        <dbReference type="ChEBI" id="CHEBI:18420"/>
    </cofactor>
</comment>
<feature type="domain" description="Helitron helicase-like" evidence="4">
    <location>
        <begin position="1291"/>
        <end position="1496"/>
    </location>
</feature>
<protein>
    <recommendedName>
        <fullName evidence="1">ATP-dependent DNA helicase</fullName>
        <ecNumber evidence="1">5.6.2.3</ecNumber>
    </recommendedName>
</protein>
<evidence type="ECO:0000259" key="4">
    <source>
        <dbReference type="Pfam" id="PF14214"/>
    </source>
</evidence>
<keyword evidence="1" id="KW-0227">DNA damage</keyword>
<keyword evidence="1" id="KW-0547">Nucleotide-binding</keyword>
<dbReference type="EMBL" id="CAMXCT030006761">
    <property type="protein sequence ID" value="CAL4806936.1"/>
    <property type="molecule type" value="Genomic_DNA"/>
</dbReference>
<evidence type="ECO:0000313" key="5">
    <source>
        <dbReference type="EMBL" id="CAI4019624.1"/>
    </source>
</evidence>
<organism evidence="5">
    <name type="scientific">Cladocopium goreaui</name>
    <dbReference type="NCBI Taxonomy" id="2562237"/>
    <lineage>
        <taxon>Eukaryota</taxon>
        <taxon>Sar</taxon>
        <taxon>Alveolata</taxon>
        <taxon>Dinophyceae</taxon>
        <taxon>Suessiales</taxon>
        <taxon>Symbiodiniaceae</taxon>
        <taxon>Cladocopium</taxon>
    </lineage>
</organism>
<keyword evidence="1" id="KW-0378">Hydrolase</keyword>
<evidence type="ECO:0000313" key="6">
    <source>
        <dbReference type="EMBL" id="CAL1172999.1"/>
    </source>
</evidence>
<comment type="catalytic activity">
    <reaction evidence="1">
        <text>ATP + H2O = ADP + phosphate + H(+)</text>
        <dbReference type="Rhea" id="RHEA:13065"/>
        <dbReference type="ChEBI" id="CHEBI:15377"/>
        <dbReference type="ChEBI" id="CHEBI:15378"/>
        <dbReference type="ChEBI" id="CHEBI:30616"/>
        <dbReference type="ChEBI" id="CHEBI:43474"/>
        <dbReference type="ChEBI" id="CHEBI:456216"/>
        <dbReference type="EC" id="5.6.2.3"/>
    </reaction>
</comment>
<dbReference type="GO" id="GO:0006310">
    <property type="term" value="P:DNA recombination"/>
    <property type="evidence" value="ECO:0007669"/>
    <property type="project" value="UniProtKB-KW"/>
</dbReference>
<dbReference type="EMBL" id="CAMXCT010006761">
    <property type="protein sequence ID" value="CAI4019624.1"/>
    <property type="molecule type" value="Genomic_DNA"/>
</dbReference>
<dbReference type="Pfam" id="PF05970">
    <property type="entry name" value="PIF1"/>
    <property type="match status" value="1"/>
</dbReference>
<evidence type="ECO:0000256" key="1">
    <source>
        <dbReference type="RuleBase" id="RU363044"/>
    </source>
</evidence>
<dbReference type="GO" id="GO:0006281">
    <property type="term" value="P:DNA repair"/>
    <property type="evidence" value="ECO:0007669"/>
    <property type="project" value="UniProtKB-KW"/>
</dbReference>
<comment type="caution">
    <text evidence="5">The sequence shown here is derived from an EMBL/GenBank/DDBJ whole genome shotgun (WGS) entry which is preliminary data.</text>
</comment>
<feature type="region of interest" description="Disordered" evidence="2">
    <location>
        <begin position="582"/>
        <end position="644"/>
    </location>
</feature>
<dbReference type="EC" id="5.6.2.3" evidence="1"/>
<dbReference type="Gene3D" id="3.40.50.300">
    <property type="entry name" value="P-loop containing nucleotide triphosphate hydrolases"/>
    <property type="match status" value="1"/>
</dbReference>
<proteinExistence type="inferred from homology"/>
<reference evidence="5" key="1">
    <citation type="submission" date="2022-10" db="EMBL/GenBank/DDBJ databases">
        <authorList>
            <person name="Chen Y."/>
            <person name="Dougan E. K."/>
            <person name="Chan C."/>
            <person name="Rhodes N."/>
            <person name="Thang M."/>
        </authorList>
    </citation>
    <scope>NUCLEOTIDE SEQUENCE</scope>
</reference>
<evidence type="ECO:0000259" key="3">
    <source>
        <dbReference type="Pfam" id="PF05970"/>
    </source>
</evidence>
<evidence type="ECO:0000313" key="7">
    <source>
        <dbReference type="EMBL" id="CAL4806936.1"/>
    </source>
</evidence>
<evidence type="ECO:0000313" key="8">
    <source>
        <dbReference type="Proteomes" id="UP001152797"/>
    </source>
</evidence>
<evidence type="ECO:0000256" key="2">
    <source>
        <dbReference type="SAM" id="MobiDB-lite"/>
    </source>
</evidence>
<dbReference type="InterPro" id="IPR010285">
    <property type="entry name" value="DNA_helicase_pif1-like_DEAD"/>
</dbReference>
<keyword evidence="1" id="KW-0233">DNA recombination</keyword>
<dbReference type="PANTHER" id="PTHR47642:SF5">
    <property type="entry name" value="ATP-DEPENDENT DNA HELICASE"/>
    <property type="match status" value="1"/>
</dbReference>
<reference evidence="6" key="2">
    <citation type="submission" date="2024-04" db="EMBL/GenBank/DDBJ databases">
        <authorList>
            <person name="Chen Y."/>
            <person name="Shah S."/>
            <person name="Dougan E. K."/>
            <person name="Thang M."/>
            <person name="Chan C."/>
        </authorList>
    </citation>
    <scope>NUCLEOTIDE SEQUENCE [LARGE SCALE GENOMIC DNA]</scope>
</reference>
<dbReference type="InterPro" id="IPR027417">
    <property type="entry name" value="P-loop_NTPase"/>
</dbReference>